<keyword evidence="3" id="KW-1048">Host nucleus</keyword>
<dbReference type="PROSITE" id="PS52020">
    <property type="entry name" value="CRESS_DNA_REP"/>
    <property type="match status" value="1"/>
</dbReference>
<dbReference type="Gene3D" id="3.40.1310.20">
    <property type="match status" value="1"/>
</dbReference>
<sequence>MSRANTFRIQSRYVLLTYSQANGLDPASIAGHLDALGGQYIIGRENHLDGGIHFHAFVDFGRKFSSRDVHCFDVDEFHPNVLRGYTTPEKMWDYATKDQDVVAGELQRPDGEENKRSPRRDGVWREIIAAPDRQSFFDSIAQLDPRSLVVNYIAITKYADDKYRPRDEPYSPPTLAWDDFAVSSLQEWVQLNVHGWEAGTRKRSLILYGPSRTGKTMWARSHGPHFYFGGLFNLDQVTDTHVTYGVFDDISGGIEFFPSYKSWLGHQQEFTCTDKYRGKKRVYWGKPAIYLCNNDPRDDKGADRAWLEANCDFHYIEDKLF</sequence>
<comment type="subcellular location">
    <subcellularLocation>
        <location evidence="1">Host nucleus</location>
    </subcellularLocation>
</comment>
<dbReference type="InterPro" id="IPR027417">
    <property type="entry name" value="P-loop_NTPase"/>
</dbReference>
<dbReference type="InterPro" id="IPR049912">
    <property type="entry name" value="CRESS_DNA_REP"/>
</dbReference>
<evidence type="ECO:0000256" key="1">
    <source>
        <dbReference type="ARBA" id="ARBA00004147"/>
    </source>
</evidence>
<feature type="domain" description="CRESS-DNA virus Rep endonuclease" evidence="14">
    <location>
        <begin position="8"/>
        <end position="113"/>
    </location>
</feature>
<reference evidence="15" key="1">
    <citation type="submission" date="2019-01" db="EMBL/GenBank/DDBJ databases">
        <title>Unraveling the ssDNA virome of the New Zealand blackfly.</title>
        <authorList>
            <person name="Kraberger S."/>
            <person name="Waits K."/>
            <person name="Fontenele R."/>
            <person name="Walters M."/>
            <person name="Varsani A."/>
        </authorList>
    </citation>
    <scope>NUCLEOTIDE SEQUENCE</scope>
    <source>
        <strain evidence="15">SF02_579</strain>
    </source>
</reference>
<keyword evidence="6" id="KW-0235">DNA replication</keyword>
<dbReference type="GO" id="GO:0016888">
    <property type="term" value="F:DNA endonuclease activity, producing 5'-phosphomonoesters"/>
    <property type="evidence" value="ECO:0007669"/>
    <property type="project" value="InterPro"/>
</dbReference>
<evidence type="ECO:0000256" key="13">
    <source>
        <dbReference type="ARBA" id="ARBA00023125"/>
    </source>
</evidence>
<organism evidence="15 16">
    <name type="scientific">Blackfly genomovirus 8</name>
    <dbReference type="NCBI Taxonomy" id="2586207"/>
    <lineage>
        <taxon>Viruses</taxon>
        <taxon>Monodnaviria</taxon>
        <taxon>Shotokuvirae</taxon>
        <taxon>Cressdnaviricota</taxon>
        <taxon>Repensiviricetes</taxon>
        <taxon>Geplafuvirales</taxon>
        <taxon>Genomoviridae</taxon>
        <taxon>Gemyduguivirus</taxon>
        <taxon>Gemyduguivirus austo1</taxon>
    </lineage>
</organism>
<dbReference type="GO" id="GO:0016779">
    <property type="term" value="F:nucleotidyltransferase activity"/>
    <property type="evidence" value="ECO:0007669"/>
    <property type="project" value="UniProtKB-KW"/>
</dbReference>
<dbReference type="SUPFAM" id="SSF52540">
    <property type="entry name" value="P-loop containing nucleoside triphosphate hydrolases"/>
    <property type="match status" value="1"/>
</dbReference>
<dbReference type="Proteomes" id="UP000677796">
    <property type="component" value="Segment"/>
</dbReference>
<evidence type="ECO:0000313" key="16">
    <source>
        <dbReference type="Proteomes" id="UP000677796"/>
    </source>
</evidence>
<keyword evidence="12" id="KW-0190">Covalent protein-DNA linkage</keyword>
<dbReference type="GO" id="GO:0000166">
    <property type="term" value="F:nucleotide binding"/>
    <property type="evidence" value="ECO:0007669"/>
    <property type="project" value="UniProtKB-KW"/>
</dbReference>
<gene>
    <name evidence="15" type="primary">rep</name>
</gene>
<accession>A0A4Y5QLV7</accession>
<dbReference type="GeneID" id="80536288"/>
<dbReference type="InterPro" id="IPR001301">
    <property type="entry name" value="Gemini_AL1_CLV"/>
</dbReference>
<keyword evidence="16" id="KW-1185">Reference proteome</keyword>
<dbReference type="GO" id="GO:0046872">
    <property type="term" value="F:metal ion binding"/>
    <property type="evidence" value="ECO:0007669"/>
    <property type="project" value="UniProtKB-KW"/>
</dbReference>
<keyword evidence="4" id="KW-0808">Transferase</keyword>
<dbReference type="Pfam" id="PF08283">
    <property type="entry name" value="Gemini_AL1_M"/>
    <property type="match status" value="1"/>
</dbReference>
<evidence type="ECO:0000313" key="15">
    <source>
        <dbReference type="EMBL" id="QCX35071.1"/>
    </source>
</evidence>
<evidence type="ECO:0000256" key="5">
    <source>
        <dbReference type="ARBA" id="ARBA00022695"/>
    </source>
</evidence>
<keyword evidence="8" id="KW-0479">Metal-binding</keyword>
<dbReference type="SUPFAM" id="SSF55464">
    <property type="entry name" value="Origin of replication-binding domain, RBD-like"/>
    <property type="match status" value="1"/>
</dbReference>
<dbReference type="Pfam" id="PF00799">
    <property type="entry name" value="Gemini_AL1"/>
    <property type="match status" value="1"/>
</dbReference>
<evidence type="ECO:0000256" key="11">
    <source>
        <dbReference type="ARBA" id="ARBA00022801"/>
    </source>
</evidence>
<keyword evidence="10" id="KW-0255">Endonuclease</keyword>
<dbReference type="GO" id="GO:0042025">
    <property type="term" value="C:host cell nucleus"/>
    <property type="evidence" value="ECO:0007669"/>
    <property type="project" value="UniProtKB-SubCell"/>
</dbReference>
<evidence type="ECO:0000256" key="2">
    <source>
        <dbReference type="ARBA" id="ARBA00014531"/>
    </source>
</evidence>
<keyword evidence="13" id="KW-0238">DNA-binding</keyword>
<evidence type="ECO:0000256" key="10">
    <source>
        <dbReference type="ARBA" id="ARBA00022759"/>
    </source>
</evidence>
<evidence type="ECO:0000259" key="14">
    <source>
        <dbReference type="PROSITE" id="PS52020"/>
    </source>
</evidence>
<keyword evidence="9" id="KW-0547">Nucleotide-binding</keyword>
<evidence type="ECO:0000256" key="4">
    <source>
        <dbReference type="ARBA" id="ARBA00022679"/>
    </source>
</evidence>
<evidence type="ECO:0000256" key="3">
    <source>
        <dbReference type="ARBA" id="ARBA00022562"/>
    </source>
</evidence>
<proteinExistence type="predicted"/>
<name>A0A4Y5QLV7_9VIRU</name>
<dbReference type="KEGG" id="vg:80536288"/>
<evidence type="ECO:0000256" key="12">
    <source>
        <dbReference type="ARBA" id="ARBA00023124"/>
    </source>
</evidence>
<evidence type="ECO:0000256" key="9">
    <source>
        <dbReference type="ARBA" id="ARBA00022741"/>
    </source>
</evidence>
<dbReference type="GO" id="GO:0006260">
    <property type="term" value="P:DNA replication"/>
    <property type="evidence" value="ECO:0007669"/>
    <property type="project" value="UniProtKB-KW"/>
</dbReference>
<keyword evidence="5" id="KW-0548">Nucleotidyltransferase</keyword>
<dbReference type="InterPro" id="IPR022692">
    <property type="entry name" value="Gemini_AL1_REP_central"/>
</dbReference>
<dbReference type="GO" id="GO:0003677">
    <property type="term" value="F:DNA binding"/>
    <property type="evidence" value="ECO:0007669"/>
    <property type="project" value="UniProtKB-KW"/>
</dbReference>
<dbReference type="GO" id="GO:0005198">
    <property type="term" value="F:structural molecule activity"/>
    <property type="evidence" value="ECO:0007669"/>
    <property type="project" value="InterPro"/>
</dbReference>
<dbReference type="RefSeq" id="YP_010798192.1">
    <property type="nucleotide sequence ID" value="NC_076354.1"/>
</dbReference>
<evidence type="ECO:0000256" key="8">
    <source>
        <dbReference type="ARBA" id="ARBA00022723"/>
    </source>
</evidence>
<keyword evidence="7" id="KW-0540">Nuclease</keyword>
<dbReference type="PRINTS" id="PR00228">
    <property type="entry name" value="GEMCOATCLVL1"/>
</dbReference>
<evidence type="ECO:0000256" key="7">
    <source>
        <dbReference type="ARBA" id="ARBA00022722"/>
    </source>
</evidence>
<dbReference type="EMBL" id="MK433240">
    <property type="protein sequence ID" value="QCX35071.1"/>
    <property type="molecule type" value="Genomic_DNA"/>
</dbReference>
<protein>
    <recommendedName>
        <fullName evidence="2">Replication-associated protein</fullName>
    </recommendedName>
</protein>
<evidence type="ECO:0000256" key="6">
    <source>
        <dbReference type="ARBA" id="ARBA00022705"/>
    </source>
</evidence>
<keyword evidence="11" id="KW-0378">Hydrolase</keyword>